<gene>
    <name evidence="1" type="ORF">GGX14DRAFT_643374</name>
</gene>
<accession>A0AAD6VD57</accession>
<dbReference type="Proteomes" id="UP001219525">
    <property type="component" value="Unassembled WGS sequence"/>
</dbReference>
<reference evidence="1" key="1">
    <citation type="submission" date="2023-03" db="EMBL/GenBank/DDBJ databases">
        <title>Massive genome expansion in bonnet fungi (Mycena s.s.) driven by repeated elements and novel gene families across ecological guilds.</title>
        <authorList>
            <consortium name="Lawrence Berkeley National Laboratory"/>
            <person name="Harder C.B."/>
            <person name="Miyauchi S."/>
            <person name="Viragh M."/>
            <person name="Kuo A."/>
            <person name="Thoen E."/>
            <person name="Andreopoulos B."/>
            <person name="Lu D."/>
            <person name="Skrede I."/>
            <person name="Drula E."/>
            <person name="Henrissat B."/>
            <person name="Morin E."/>
            <person name="Kohler A."/>
            <person name="Barry K."/>
            <person name="LaButti K."/>
            <person name="Morin E."/>
            <person name="Salamov A."/>
            <person name="Lipzen A."/>
            <person name="Mereny Z."/>
            <person name="Hegedus B."/>
            <person name="Baldrian P."/>
            <person name="Stursova M."/>
            <person name="Weitz H."/>
            <person name="Taylor A."/>
            <person name="Grigoriev I.V."/>
            <person name="Nagy L.G."/>
            <person name="Martin F."/>
            <person name="Kauserud H."/>
        </authorList>
    </citation>
    <scope>NUCLEOTIDE SEQUENCE</scope>
    <source>
        <strain evidence="1">9144</strain>
    </source>
</reference>
<dbReference type="Gene3D" id="3.40.50.720">
    <property type="entry name" value="NAD(P)-binding Rossmann-like Domain"/>
    <property type="match status" value="1"/>
</dbReference>
<evidence type="ECO:0000313" key="1">
    <source>
        <dbReference type="EMBL" id="KAJ7206329.1"/>
    </source>
</evidence>
<dbReference type="AlphaFoldDB" id="A0AAD6VD57"/>
<protein>
    <submittedName>
        <fullName evidence="1">Uncharacterized protein</fullName>
    </submittedName>
</protein>
<proteinExistence type="predicted"/>
<keyword evidence="2" id="KW-1185">Reference proteome</keyword>
<name>A0AAD6VD57_9AGAR</name>
<evidence type="ECO:0000313" key="2">
    <source>
        <dbReference type="Proteomes" id="UP001219525"/>
    </source>
</evidence>
<dbReference type="EMBL" id="JARJCW010000040">
    <property type="protein sequence ID" value="KAJ7206329.1"/>
    <property type="molecule type" value="Genomic_DNA"/>
</dbReference>
<organism evidence="1 2">
    <name type="scientific">Mycena pura</name>
    <dbReference type="NCBI Taxonomy" id="153505"/>
    <lineage>
        <taxon>Eukaryota</taxon>
        <taxon>Fungi</taxon>
        <taxon>Dikarya</taxon>
        <taxon>Basidiomycota</taxon>
        <taxon>Agaricomycotina</taxon>
        <taxon>Agaricomycetes</taxon>
        <taxon>Agaricomycetidae</taxon>
        <taxon>Agaricales</taxon>
        <taxon>Marasmiineae</taxon>
        <taxon>Mycenaceae</taxon>
        <taxon>Mycena</taxon>
    </lineage>
</organism>
<sequence length="117" mass="13240">MSWGLGVEVVAKNAVYSNCFLLNRFWTISGTWKLSRWLRNAGILFARQIEWSSNPRKQDSLKVIACAGCDEKVKFMKEIGADIAFNSNITNLNAPQQLEVRRIFGVENVWICCGCHG</sequence>
<comment type="caution">
    <text evidence="1">The sequence shown here is derived from an EMBL/GenBank/DDBJ whole genome shotgun (WGS) entry which is preliminary data.</text>
</comment>